<sequence length="68" mass="7802">MVRLNLWIRPSLLLLFFGVWIGLGLSLSSLTNKLLLINLVRHFMVSLPAVAVTKKFCNREVTMKELVF</sequence>
<evidence type="ECO:0000313" key="1">
    <source>
        <dbReference type="EMBL" id="JAW16290.1"/>
    </source>
</evidence>
<name>A0A224Y532_9HEMI</name>
<dbReference type="AlphaFoldDB" id="A0A224Y532"/>
<protein>
    <submittedName>
        <fullName evidence="1">Putative secreted protein</fullName>
    </submittedName>
</protein>
<dbReference type="EMBL" id="GFTR01000136">
    <property type="protein sequence ID" value="JAW16290.1"/>
    <property type="molecule type" value="Transcribed_RNA"/>
</dbReference>
<proteinExistence type="predicted"/>
<organism evidence="1">
    <name type="scientific">Panstrongylus lignarius</name>
    <dbReference type="NCBI Taxonomy" id="156445"/>
    <lineage>
        <taxon>Eukaryota</taxon>
        <taxon>Metazoa</taxon>
        <taxon>Ecdysozoa</taxon>
        <taxon>Arthropoda</taxon>
        <taxon>Hexapoda</taxon>
        <taxon>Insecta</taxon>
        <taxon>Pterygota</taxon>
        <taxon>Neoptera</taxon>
        <taxon>Paraneoptera</taxon>
        <taxon>Hemiptera</taxon>
        <taxon>Heteroptera</taxon>
        <taxon>Panheteroptera</taxon>
        <taxon>Cimicomorpha</taxon>
        <taxon>Reduviidae</taxon>
        <taxon>Triatominae</taxon>
        <taxon>Panstrongylus</taxon>
    </lineage>
</organism>
<accession>A0A224Y532</accession>
<reference evidence="1" key="1">
    <citation type="journal article" date="2018" name="PLoS Negl. Trop. Dis.">
        <title>An insight into the salivary gland and fat body transcriptome of Panstrongylus lignarius (Hemiptera: Heteroptera), the main vector of Chagas disease in Peru.</title>
        <authorList>
            <person name="Nevoa J.C."/>
            <person name="Mendes M.T."/>
            <person name="da Silva M.V."/>
            <person name="Soares S.C."/>
            <person name="Oliveira C.J.F."/>
            <person name="Ribeiro J.M.C."/>
        </authorList>
    </citation>
    <scope>NUCLEOTIDE SEQUENCE</scope>
</reference>